<name>A0ABV2BZZ8_9GAMM</name>
<reference evidence="1 2" key="1">
    <citation type="submission" date="2024-06" db="EMBL/GenBank/DDBJ databases">
        <authorList>
            <person name="Li F."/>
        </authorList>
    </citation>
    <scope>NUCLEOTIDE SEQUENCE [LARGE SCALE GENOMIC DNA]</scope>
    <source>
        <strain evidence="1 2">GXAS 311</strain>
    </source>
</reference>
<gene>
    <name evidence="1" type="ORF">ABVT43_20410</name>
</gene>
<comment type="caution">
    <text evidence="1">The sequence shown here is derived from an EMBL/GenBank/DDBJ whole genome shotgun (WGS) entry which is preliminary data.</text>
</comment>
<keyword evidence="2" id="KW-1185">Reference proteome</keyword>
<protein>
    <submittedName>
        <fullName evidence="1">Uncharacterized protein</fullName>
    </submittedName>
</protein>
<evidence type="ECO:0000313" key="1">
    <source>
        <dbReference type="EMBL" id="MET1257506.1"/>
    </source>
</evidence>
<accession>A0ABV2BZZ8</accession>
<evidence type="ECO:0000313" key="2">
    <source>
        <dbReference type="Proteomes" id="UP001548189"/>
    </source>
</evidence>
<dbReference type="EMBL" id="JBEVCJ010000084">
    <property type="protein sequence ID" value="MET1257506.1"/>
    <property type="molecule type" value="Genomic_DNA"/>
</dbReference>
<proteinExistence type="predicted"/>
<dbReference type="Proteomes" id="UP001548189">
    <property type="component" value="Unassembled WGS sequence"/>
</dbReference>
<sequence length="121" mass="13787">MAMLNNTGLNVKKILIILSVLGISIAIWGGHAFLLSDSSLLKIATNRLEIELNRNPCKSLSKYQVLRSKGYKVVSYGWLCKYESNMYYYYSISVLGNGSTELYKLSLDENEKNEFYSYFGD</sequence>
<organism evidence="1 2">
    <name type="scientific">Aliikangiella maris</name>
    <dbReference type="NCBI Taxonomy" id="3162458"/>
    <lineage>
        <taxon>Bacteria</taxon>
        <taxon>Pseudomonadati</taxon>
        <taxon>Pseudomonadota</taxon>
        <taxon>Gammaproteobacteria</taxon>
        <taxon>Oceanospirillales</taxon>
        <taxon>Pleioneaceae</taxon>
        <taxon>Aliikangiella</taxon>
    </lineage>
</organism>